<dbReference type="InterPro" id="IPR001207">
    <property type="entry name" value="Transposase_mutator"/>
</dbReference>
<dbReference type="PANTHER" id="PTHR33217">
    <property type="entry name" value="TRANSPOSASE FOR INSERTION SEQUENCE ELEMENT IS1081"/>
    <property type="match status" value="1"/>
</dbReference>
<evidence type="ECO:0000259" key="8">
    <source>
        <dbReference type="Pfam" id="PF00990"/>
    </source>
</evidence>
<evidence type="ECO:0000313" key="9">
    <source>
        <dbReference type="EMBL" id="GGZ86906.1"/>
    </source>
</evidence>
<comment type="similarity">
    <text evidence="2 6">Belongs to the transposase mutator family.</text>
</comment>
<evidence type="ECO:0000256" key="6">
    <source>
        <dbReference type="RuleBase" id="RU365089"/>
    </source>
</evidence>
<keyword evidence="3 6" id="KW-0815">Transposition</keyword>
<keyword evidence="5 6" id="KW-0233">DNA recombination</keyword>
<dbReference type="PANTHER" id="PTHR33217:SF8">
    <property type="entry name" value="MUTATOR FAMILY TRANSPOSASE"/>
    <property type="match status" value="1"/>
</dbReference>
<dbReference type="InterPro" id="IPR029787">
    <property type="entry name" value="Nucleotide_cyclase"/>
</dbReference>
<evidence type="ECO:0000256" key="5">
    <source>
        <dbReference type="ARBA" id="ARBA00023172"/>
    </source>
</evidence>
<evidence type="ECO:0000256" key="7">
    <source>
        <dbReference type="SAM" id="MobiDB-lite"/>
    </source>
</evidence>
<dbReference type="Proteomes" id="UP000634660">
    <property type="component" value="Unassembled WGS sequence"/>
</dbReference>
<sequence>MTSENIARAFEAGASSAAVDDRFLNELVARAQAEGLQLTGEGGLLQQLTKRLLESALEGEMTDHLGYDRHDPAGKNGGNSRNGKRSKMVVTDVGLVEIEVPRDREGAFEPQTAWAGPRAAIGRLGDDEFAVTLELPSDRREQRLEQLVRMLHIPVTLDDDRAVDGAASVGAAAPASVGSRDLAAFQRSADAALYDGKDTGARPSRPASTSPCRPLTAAGPTVRARPRGGGPHEQSDPARGRLDPRTQHQAAWTTAILTGAKTIENRTRAWRLGWVLQHASKSLDQPTLRTPLIARTILSAPELAAELPALAHRQPVAGENL</sequence>
<feature type="region of interest" description="Disordered" evidence="7">
    <location>
        <begin position="64"/>
        <end position="86"/>
    </location>
</feature>
<dbReference type="InterPro" id="IPR043128">
    <property type="entry name" value="Rev_trsase/Diguanyl_cyclase"/>
</dbReference>
<feature type="compositionally biased region" description="Basic and acidic residues" evidence="7">
    <location>
        <begin position="64"/>
        <end position="73"/>
    </location>
</feature>
<gene>
    <name evidence="9" type="ORF">GCM10010371_53620</name>
</gene>
<accession>A0A918R4D9</accession>
<protein>
    <recommendedName>
        <fullName evidence="6">Mutator family transposase</fullName>
    </recommendedName>
</protein>
<dbReference type="SUPFAM" id="SSF55073">
    <property type="entry name" value="Nucleotide cyclase"/>
    <property type="match status" value="1"/>
</dbReference>
<dbReference type="Pfam" id="PF00872">
    <property type="entry name" value="Transposase_mut"/>
    <property type="match status" value="1"/>
</dbReference>
<comment type="function">
    <text evidence="1 6">Required for the transposition of the insertion element.</text>
</comment>
<dbReference type="AlphaFoldDB" id="A0A918R4D9"/>
<name>A0A918R4D9_9ACTN</name>
<keyword evidence="6" id="KW-0814">Transposable element</keyword>
<reference evidence="9" key="2">
    <citation type="submission" date="2020-09" db="EMBL/GenBank/DDBJ databases">
        <authorList>
            <person name="Sun Q."/>
            <person name="Ohkuma M."/>
        </authorList>
    </citation>
    <scope>NUCLEOTIDE SEQUENCE</scope>
    <source>
        <strain evidence="9">JCM 4834</strain>
    </source>
</reference>
<comment type="caution">
    <text evidence="9">The sequence shown here is derived from an EMBL/GenBank/DDBJ whole genome shotgun (WGS) entry which is preliminary data.</text>
</comment>
<dbReference type="GO" id="GO:0004803">
    <property type="term" value="F:transposase activity"/>
    <property type="evidence" value="ECO:0007669"/>
    <property type="project" value="UniProtKB-UniRule"/>
</dbReference>
<feature type="domain" description="GGDEF" evidence="8">
    <location>
        <begin position="117"/>
        <end position="201"/>
    </location>
</feature>
<proteinExistence type="inferred from homology"/>
<feature type="compositionally biased region" description="Basic and acidic residues" evidence="7">
    <location>
        <begin position="233"/>
        <end position="245"/>
    </location>
</feature>
<evidence type="ECO:0000256" key="4">
    <source>
        <dbReference type="ARBA" id="ARBA00023125"/>
    </source>
</evidence>
<keyword evidence="4 6" id="KW-0238">DNA-binding</keyword>
<evidence type="ECO:0000313" key="10">
    <source>
        <dbReference type="Proteomes" id="UP000634660"/>
    </source>
</evidence>
<dbReference type="Gene3D" id="3.30.70.270">
    <property type="match status" value="1"/>
</dbReference>
<feature type="region of interest" description="Disordered" evidence="7">
    <location>
        <begin position="195"/>
        <end position="245"/>
    </location>
</feature>
<organism evidence="9 10">
    <name type="scientific">Streptomyces subrutilus</name>
    <dbReference type="NCBI Taxonomy" id="36818"/>
    <lineage>
        <taxon>Bacteria</taxon>
        <taxon>Bacillati</taxon>
        <taxon>Actinomycetota</taxon>
        <taxon>Actinomycetes</taxon>
        <taxon>Kitasatosporales</taxon>
        <taxon>Streptomycetaceae</taxon>
        <taxon>Streptomyces</taxon>
    </lineage>
</organism>
<evidence type="ECO:0000256" key="1">
    <source>
        <dbReference type="ARBA" id="ARBA00002190"/>
    </source>
</evidence>
<dbReference type="Pfam" id="PF00990">
    <property type="entry name" value="GGDEF"/>
    <property type="match status" value="1"/>
</dbReference>
<dbReference type="InterPro" id="IPR000160">
    <property type="entry name" value="GGDEF_dom"/>
</dbReference>
<dbReference type="GO" id="GO:0006313">
    <property type="term" value="P:DNA transposition"/>
    <property type="evidence" value="ECO:0007669"/>
    <property type="project" value="UniProtKB-UniRule"/>
</dbReference>
<evidence type="ECO:0000256" key="2">
    <source>
        <dbReference type="ARBA" id="ARBA00010961"/>
    </source>
</evidence>
<dbReference type="EMBL" id="BMVX01000024">
    <property type="protein sequence ID" value="GGZ86906.1"/>
    <property type="molecule type" value="Genomic_DNA"/>
</dbReference>
<dbReference type="GO" id="GO:0003677">
    <property type="term" value="F:DNA binding"/>
    <property type="evidence" value="ECO:0007669"/>
    <property type="project" value="UniProtKB-UniRule"/>
</dbReference>
<evidence type="ECO:0000256" key="3">
    <source>
        <dbReference type="ARBA" id="ARBA00022578"/>
    </source>
</evidence>
<reference evidence="9" key="1">
    <citation type="journal article" date="2014" name="Int. J. Syst. Evol. Microbiol.">
        <title>Complete genome sequence of Corynebacterium casei LMG S-19264T (=DSM 44701T), isolated from a smear-ripened cheese.</title>
        <authorList>
            <consortium name="US DOE Joint Genome Institute (JGI-PGF)"/>
            <person name="Walter F."/>
            <person name="Albersmeier A."/>
            <person name="Kalinowski J."/>
            <person name="Ruckert C."/>
        </authorList>
    </citation>
    <scope>NUCLEOTIDE SEQUENCE</scope>
    <source>
        <strain evidence="9">JCM 4834</strain>
    </source>
</reference>